<dbReference type="PRINTS" id="PR00081">
    <property type="entry name" value="GDHRDH"/>
</dbReference>
<dbReference type="AlphaFoldDB" id="A0A917KWX2"/>
<reference evidence="3" key="1">
    <citation type="journal article" date="2014" name="Int. J. Syst. Evol. Microbiol.">
        <title>Complete genome sequence of Corynebacterium casei LMG S-19264T (=DSM 44701T), isolated from a smear-ripened cheese.</title>
        <authorList>
            <consortium name="US DOE Joint Genome Institute (JGI-PGF)"/>
            <person name="Walter F."/>
            <person name="Albersmeier A."/>
            <person name="Kalinowski J."/>
            <person name="Ruckert C."/>
        </authorList>
    </citation>
    <scope>NUCLEOTIDE SEQUENCE</scope>
    <source>
        <strain evidence="3">CGMCC 1.3617</strain>
    </source>
</reference>
<dbReference type="InterPro" id="IPR002347">
    <property type="entry name" value="SDR_fam"/>
</dbReference>
<dbReference type="Proteomes" id="UP000661507">
    <property type="component" value="Unassembled WGS sequence"/>
</dbReference>
<comment type="caution">
    <text evidence="3">The sequence shown here is derived from an EMBL/GenBank/DDBJ whole genome shotgun (WGS) entry which is preliminary data.</text>
</comment>
<evidence type="ECO:0000313" key="4">
    <source>
        <dbReference type="Proteomes" id="UP000661507"/>
    </source>
</evidence>
<organism evidence="3 4">
    <name type="scientific">Neoroseomonas lacus</name>
    <dbReference type="NCBI Taxonomy" id="287609"/>
    <lineage>
        <taxon>Bacteria</taxon>
        <taxon>Pseudomonadati</taxon>
        <taxon>Pseudomonadota</taxon>
        <taxon>Alphaproteobacteria</taxon>
        <taxon>Acetobacterales</taxon>
        <taxon>Acetobacteraceae</taxon>
        <taxon>Neoroseomonas</taxon>
    </lineage>
</organism>
<dbReference type="EMBL" id="BMKW01000010">
    <property type="protein sequence ID" value="GGJ28767.1"/>
    <property type="molecule type" value="Genomic_DNA"/>
</dbReference>
<evidence type="ECO:0000256" key="1">
    <source>
        <dbReference type="ARBA" id="ARBA00006484"/>
    </source>
</evidence>
<dbReference type="PANTHER" id="PTHR44196">
    <property type="entry name" value="DEHYDROGENASE/REDUCTASE SDR FAMILY MEMBER 7B"/>
    <property type="match status" value="1"/>
</dbReference>
<comment type="similarity">
    <text evidence="1">Belongs to the short-chain dehydrogenases/reductases (SDR) family.</text>
</comment>
<name>A0A917KWX2_9PROT</name>
<dbReference type="GO" id="GO:0016020">
    <property type="term" value="C:membrane"/>
    <property type="evidence" value="ECO:0007669"/>
    <property type="project" value="TreeGrafter"/>
</dbReference>
<proteinExistence type="inferred from homology"/>
<dbReference type="PROSITE" id="PS00061">
    <property type="entry name" value="ADH_SHORT"/>
    <property type="match status" value="1"/>
</dbReference>
<evidence type="ECO:0000313" key="3">
    <source>
        <dbReference type="EMBL" id="GGJ28767.1"/>
    </source>
</evidence>
<keyword evidence="4" id="KW-1185">Reference proteome</keyword>
<evidence type="ECO:0000256" key="2">
    <source>
        <dbReference type="ARBA" id="ARBA00023002"/>
    </source>
</evidence>
<sequence>MTDTPARVALITGASRGIGAAVAIELGRRGVQCVLVARTQGGLEETDDAIRAAGGPAATLFPLDLQKRAADIDMLGPSVVARFGRLDILVHAAGALPKLTPVAHIEPRDMDESIAVNMAATWRLIRTCDPPLRAAPAGRAVVLTDAVATAPGAYWGLYGAAKAGMEYLVRCWAAETEASALRVNLADPGAVATRLRGHAFPGQEPERMARPADVAPAIAALCEAGETRHGALVLAQANTH</sequence>
<gene>
    <name evidence="3" type="ORF">GCM10011320_40050</name>
</gene>
<dbReference type="InterPro" id="IPR036291">
    <property type="entry name" value="NAD(P)-bd_dom_sf"/>
</dbReference>
<reference evidence="3" key="2">
    <citation type="submission" date="2020-09" db="EMBL/GenBank/DDBJ databases">
        <authorList>
            <person name="Sun Q."/>
            <person name="Zhou Y."/>
        </authorList>
    </citation>
    <scope>NUCLEOTIDE SEQUENCE</scope>
    <source>
        <strain evidence="3">CGMCC 1.3617</strain>
    </source>
</reference>
<dbReference type="Gene3D" id="3.40.50.720">
    <property type="entry name" value="NAD(P)-binding Rossmann-like Domain"/>
    <property type="match status" value="1"/>
</dbReference>
<dbReference type="PANTHER" id="PTHR44196:SF4">
    <property type="entry name" value="SHORT CHAIN DEHYDROGENASE"/>
    <property type="match status" value="1"/>
</dbReference>
<protein>
    <submittedName>
        <fullName evidence="3">Oxidoreductase</fullName>
    </submittedName>
</protein>
<dbReference type="SUPFAM" id="SSF51735">
    <property type="entry name" value="NAD(P)-binding Rossmann-fold domains"/>
    <property type="match status" value="1"/>
</dbReference>
<dbReference type="GO" id="GO:0016491">
    <property type="term" value="F:oxidoreductase activity"/>
    <property type="evidence" value="ECO:0007669"/>
    <property type="project" value="UniProtKB-KW"/>
</dbReference>
<dbReference type="Pfam" id="PF00106">
    <property type="entry name" value="adh_short"/>
    <property type="match status" value="1"/>
</dbReference>
<dbReference type="InterPro" id="IPR020904">
    <property type="entry name" value="Sc_DH/Rdtase_CS"/>
</dbReference>
<accession>A0A917KWX2</accession>
<dbReference type="RefSeq" id="WP_188969980.1">
    <property type="nucleotide sequence ID" value="NZ_BMKW01000010.1"/>
</dbReference>
<keyword evidence="2" id="KW-0560">Oxidoreductase</keyword>